<gene>
    <name evidence="2" type="ORF">PVK06_047101</name>
</gene>
<accession>A0ABR0MCE5</accession>
<evidence type="ECO:0000313" key="2">
    <source>
        <dbReference type="EMBL" id="KAK5770937.1"/>
    </source>
</evidence>
<dbReference type="EMBL" id="JARKNE010000013">
    <property type="protein sequence ID" value="KAK5770937.1"/>
    <property type="molecule type" value="Genomic_DNA"/>
</dbReference>
<feature type="compositionally biased region" description="Basic and acidic residues" evidence="1">
    <location>
        <begin position="111"/>
        <end position="128"/>
    </location>
</feature>
<protein>
    <submittedName>
        <fullName evidence="2">Uncharacterized protein</fullName>
    </submittedName>
</protein>
<evidence type="ECO:0000313" key="3">
    <source>
        <dbReference type="Proteomes" id="UP001358586"/>
    </source>
</evidence>
<dbReference type="Proteomes" id="UP001358586">
    <property type="component" value="Chromosome 13"/>
</dbReference>
<organism evidence="2 3">
    <name type="scientific">Gossypium arboreum</name>
    <name type="common">Tree cotton</name>
    <name type="synonym">Gossypium nanking</name>
    <dbReference type="NCBI Taxonomy" id="29729"/>
    <lineage>
        <taxon>Eukaryota</taxon>
        <taxon>Viridiplantae</taxon>
        <taxon>Streptophyta</taxon>
        <taxon>Embryophyta</taxon>
        <taxon>Tracheophyta</taxon>
        <taxon>Spermatophyta</taxon>
        <taxon>Magnoliopsida</taxon>
        <taxon>eudicotyledons</taxon>
        <taxon>Gunneridae</taxon>
        <taxon>Pentapetalae</taxon>
        <taxon>rosids</taxon>
        <taxon>malvids</taxon>
        <taxon>Malvales</taxon>
        <taxon>Malvaceae</taxon>
        <taxon>Malvoideae</taxon>
        <taxon>Gossypium</taxon>
    </lineage>
</organism>
<name>A0ABR0MCE5_GOSAR</name>
<proteinExistence type="predicted"/>
<reference evidence="2 3" key="1">
    <citation type="submission" date="2023-03" db="EMBL/GenBank/DDBJ databases">
        <title>WGS of Gossypium arboreum.</title>
        <authorList>
            <person name="Yu D."/>
        </authorList>
    </citation>
    <scope>NUCLEOTIDE SEQUENCE [LARGE SCALE GENOMIC DNA]</scope>
    <source>
        <tissue evidence="2">Leaf</tissue>
    </source>
</reference>
<comment type="caution">
    <text evidence="2">The sequence shown here is derived from an EMBL/GenBank/DDBJ whole genome shotgun (WGS) entry which is preliminary data.</text>
</comment>
<feature type="region of interest" description="Disordered" evidence="1">
    <location>
        <begin position="94"/>
        <end position="128"/>
    </location>
</feature>
<evidence type="ECO:0000256" key="1">
    <source>
        <dbReference type="SAM" id="MobiDB-lite"/>
    </source>
</evidence>
<keyword evidence="3" id="KW-1185">Reference proteome</keyword>
<sequence>MVWYPCAYKEKIEGIADLAFTCLRGSKSKMIWHLCIVSEQIEVWRNPRVSAFLLAPQTEGSRSQASRPFDFYRSSYPPSRPRFQALSHAEINVTGGPSSSLRHRQVPLEYLQDKTKETSRHETEKETK</sequence>